<accession>A0AAC9UK00</accession>
<protein>
    <submittedName>
        <fullName evidence="2">Uncharacterized protein</fullName>
    </submittedName>
</protein>
<keyword evidence="1" id="KW-0732">Signal</keyword>
<sequence length="64" mass="6729">MLNNQVSKAVRLAIAFGAASTALFSAGSFAAEEGEVVEEVEKIQVLGSRIRTDSFASDTPITII</sequence>
<feature type="signal peptide" evidence="1">
    <location>
        <begin position="1"/>
        <end position="30"/>
    </location>
</feature>
<dbReference type="AlphaFoldDB" id="A0AAC9UK00"/>
<dbReference type="EMBL" id="CP011036">
    <property type="protein sequence ID" value="ASM54639.1"/>
    <property type="molecule type" value="Genomic_DNA"/>
</dbReference>
<feature type="chain" id="PRO_5042045249" evidence="1">
    <location>
        <begin position="31"/>
        <end position="64"/>
    </location>
</feature>
<reference evidence="2 3" key="1">
    <citation type="submission" date="2015-03" db="EMBL/GenBank/DDBJ databases">
        <authorList>
            <person name="Xie B.-B."/>
            <person name="Rong J.-C."/>
            <person name="Qin Q.-L."/>
            <person name="Zhang Y.-Z."/>
        </authorList>
    </citation>
    <scope>NUCLEOTIDE SEQUENCE [LARGE SCALE GENOMIC DNA]</scope>
    <source>
        <strain evidence="2 3">KMM 661</strain>
    </source>
</reference>
<proteinExistence type="predicted"/>
<evidence type="ECO:0000313" key="2">
    <source>
        <dbReference type="EMBL" id="ASM54639.1"/>
    </source>
</evidence>
<dbReference type="KEGG" id="png:PNIG_a2642"/>
<dbReference type="Proteomes" id="UP000198329">
    <property type="component" value="Chromosome I"/>
</dbReference>
<evidence type="ECO:0000256" key="1">
    <source>
        <dbReference type="SAM" id="SignalP"/>
    </source>
</evidence>
<evidence type="ECO:0000313" key="3">
    <source>
        <dbReference type="Proteomes" id="UP000198329"/>
    </source>
</evidence>
<name>A0AAC9UK00_9GAMM</name>
<gene>
    <name evidence="2" type="ORF">PNIG_a2642</name>
</gene>
<organism evidence="2 3">
    <name type="scientific">Pseudoalteromonas nigrifaciens</name>
    <dbReference type="NCBI Taxonomy" id="28109"/>
    <lineage>
        <taxon>Bacteria</taxon>
        <taxon>Pseudomonadati</taxon>
        <taxon>Pseudomonadota</taxon>
        <taxon>Gammaproteobacteria</taxon>
        <taxon>Alteromonadales</taxon>
        <taxon>Pseudoalteromonadaceae</taxon>
        <taxon>Pseudoalteromonas</taxon>
    </lineage>
</organism>
<keyword evidence="3" id="KW-1185">Reference proteome</keyword>